<dbReference type="GO" id="GO:0005886">
    <property type="term" value="C:plasma membrane"/>
    <property type="evidence" value="ECO:0007669"/>
    <property type="project" value="UniProtKB-SubCell"/>
</dbReference>
<evidence type="ECO:0000256" key="2">
    <source>
        <dbReference type="ARBA" id="ARBA00022448"/>
    </source>
</evidence>
<evidence type="ECO:0000256" key="7">
    <source>
        <dbReference type="SAM" id="MobiDB-lite"/>
    </source>
</evidence>
<dbReference type="SUPFAM" id="SSF103473">
    <property type="entry name" value="MFS general substrate transporter"/>
    <property type="match status" value="1"/>
</dbReference>
<dbReference type="AlphaFoldDB" id="A0A9D2SHJ5"/>
<dbReference type="Gene3D" id="1.20.1250.20">
    <property type="entry name" value="MFS general substrate transporter like domains"/>
    <property type="match status" value="1"/>
</dbReference>
<dbReference type="InterPro" id="IPR011701">
    <property type="entry name" value="MFS"/>
</dbReference>
<evidence type="ECO:0000256" key="5">
    <source>
        <dbReference type="ARBA" id="ARBA00022989"/>
    </source>
</evidence>
<evidence type="ECO:0000256" key="4">
    <source>
        <dbReference type="ARBA" id="ARBA00022692"/>
    </source>
</evidence>
<evidence type="ECO:0000256" key="8">
    <source>
        <dbReference type="SAM" id="Phobius"/>
    </source>
</evidence>
<feature type="transmembrane region" description="Helical" evidence="8">
    <location>
        <begin position="423"/>
        <end position="443"/>
    </location>
</feature>
<evidence type="ECO:0000313" key="9">
    <source>
        <dbReference type="EMBL" id="HJC05469.1"/>
    </source>
</evidence>
<feature type="transmembrane region" description="Helical" evidence="8">
    <location>
        <begin position="75"/>
        <end position="97"/>
    </location>
</feature>
<dbReference type="CDD" id="cd06173">
    <property type="entry name" value="MFS_MefA_like"/>
    <property type="match status" value="1"/>
</dbReference>
<sequence>MAGRLGAAGLCGGRASGRIRLSNPAVRPGIGKEQAVKGNRRQRCLLFLTSQSITLFGSTLTQMAIIWYITAETGSGTWISAFTAASYLPQFLVSLAGGAWADRWDRRRIIIGADGTTAALTGAMALAMPRIPREETVYAALLLLSVCRSLGAGIQMPASGAALAELAPEGERMRFNGIHALMQSAAQLAAPGAAGIFLQAGSIRGALWADVVTAAMGIGLLQGIHFPPPQRAEKGTLAGDIKEGVKYVRSHALAGRLLAAYGLFIFFAVPGGFLDQLLVSRRFGDSYGYMAAAEALGFGGMVLGGGLVSLLGGSGGRKKMPEGQKEMPGGQATSGRPQKNLSLGLIGFGILAGALGCAASFPLYLLCMLAYGVCMTVVQTAVTTLIQEKTDPEVCGRVFGLMTAVYAVSLPLGMAVFGPLADWVPLPGIMGCAGGCLVAVGIYF</sequence>
<keyword evidence="6 8" id="KW-0472">Membrane</keyword>
<comment type="caution">
    <text evidence="9">The sequence shown here is derived from an EMBL/GenBank/DDBJ whole genome shotgun (WGS) entry which is preliminary data.</text>
</comment>
<gene>
    <name evidence="9" type="ORF">H9704_04865</name>
</gene>
<feature type="transmembrane region" description="Helical" evidence="8">
    <location>
        <begin position="286"/>
        <end position="311"/>
    </location>
</feature>
<reference evidence="9" key="2">
    <citation type="submission" date="2021-04" db="EMBL/GenBank/DDBJ databases">
        <authorList>
            <person name="Gilroy R."/>
        </authorList>
    </citation>
    <scope>NUCLEOTIDE SEQUENCE</scope>
    <source>
        <strain evidence="9">CHK180-15479</strain>
    </source>
</reference>
<evidence type="ECO:0000256" key="3">
    <source>
        <dbReference type="ARBA" id="ARBA00022475"/>
    </source>
</evidence>
<evidence type="ECO:0000256" key="6">
    <source>
        <dbReference type="ARBA" id="ARBA00023136"/>
    </source>
</evidence>
<dbReference type="PANTHER" id="PTHR23513:SF9">
    <property type="entry name" value="ENTEROBACTIN EXPORTER ENTS"/>
    <property type="match status" value="1"/>
</dbReference>
<feature type="transmembrane region" description="Helical" evidence="8">
    <location>
        <begin position="253"/>
        <end position="274"/>
    </location>
</feature>
<dbReference type="Pfam" id="PF07690">
    <property type="entry name" value="MFS_1"/>
    <property type="match status" value="1"/>
</dbReference>
<feature type="region of interest" description="Disordered" evidence="7">
    <location>
        <begin position="314"/>
        <end position="336"/>
    </location>
</feature>
<reference evidence="9" key="1">
    <citation type="journal article" date="2021" name="PeerJ">
        <title>Extensive microbial diversity within the chicken gut microbiome revealed by metagenomics and culture.</title>
        <authorList>
            <person name="Gilroy R."/>
            <person name="Ravi A."/>
            <person name="Getino M."/>
            <person name="Pursley I."/>
            <person name="Horton D.L."/>
            <person name="Alikhan N.F."/>
            <person name="Baker D."/>
            <person name="Gharbi K."/>
            <person name="Hall N."/>
            <person name="Watson M."/>
            <person name="Adriaenssens E.M."/>
            <person name="Foster-Nyarko E."/>
            <person name="Jarju S."/>
            <person name="Secka A."/>
            <person name="Antonio M."/>
            <person name="Oren A."/>
            <person name="Chaudhuri R.R."/>
            <person name="La Ragione R."/>
            <person name="Hildebrand F."/>
            <person name="Pallen M.J."/>
        </authorList>
    </citation>
    <scope>NUCLEOTIDE SEQUENCE</scope>
    <source>
        <strain evidence="9">CHK180-15479</strain>
    </source>
</reference>
<proteinExistence type="predicted"/>
<feature type="transmembrane region" description="Helical" evidence="8">
    <location>
        <begin position="341"/>
        <end position="362"/>
    </location>
</feature>
<feature type="transmembrane region" description="Helical" evidence="8">
    <location>
        <begin position="398"/>
        <end position="417"/>
    </location>
</feature>
<evidence type="ECO:0000313" key="10">
    <source>
        <dbReference type="Proteomes" id="UP000823910"/>
    </source>
</evidence>
<keyword evidence="4 8" id="KW-0812">Transmembrane</keyword>
<keyword evidence="3" id="KW-1003">Cell membrane</keyword>
<feature type="transmembrane region" description="Helical" evidence="8">
    <location>
        <begin position="368"/>
        <end position="386"/>
    </location>
</feature>
<keyword evidence="2" id="KW-0813">Transport</keyword>
<feature type="transmembrane region" description="Helical" evidence="8">
    <location>
        <begin position="44"/>
        <end position="69"/>
    </location>
</feature>
<dbReference type="GO" id="GO:0022857">
    <property type="term" value="F:transmembrane transporter activity"/>
    <property type="evidence" value="ECO:0007669"/>
    <property type="project" value="InterPro"/>
</dbReference>
<protein>
    <submittedName>
        <fullName evidence="9">MFS transporter</fullName>
    </submittedName>
</protein>
<name>A0A9D2SHJ5_9FIRM</name>
<dbReference type="InterPro" id="IPR036259">
    <property type="entry name" value="MFS_trans_sf"/>
</dbReference>
<comment type="subcellular location">
    <subcellularLocation>
        <location evidence="1">Cell membrane</location>
        <topology evidence="1">Multi-pass membrane protein</topology>
    </subcellularLocation>
</comment>
<accession>A0A9D2SHJ5</accession>
<dbReference type="EMBL" id="DWWT01000020">
    <property type="protein sequence ID" value="HJC05469.1"/>
    <property type="molecule type" value="Genomic_DNA"/>
</dbReference>
<keyword evidence="5 8" id="KW-1133">Transmembrane helix</keyword>
<dbReference type="PANTHER" id="PTHR23513">
    <property type="entry name" value="INTEGRAL MEMBRANE EFFLUX PROTEIN-RELATED"/>
    <property type="match status" value="1"/>
</dbReference>
<organism evidence="9 10">
    <name type="scientific">Candidatus Enterocloster excrementipullorum</name>
    <dbReference type="NCBI Taxonomy" id="2838559"/>
    <lineage>
        <taxon>Bacteria</taxon>
        <taxon>Bacillati</taxon>
        <taxon>Bacillota</taxon>
        <taxon>Clostridia</taxon>
        <taxon>Lachnospirales</taxon>
        <taxon>Lachnospiraceae</taxon>
        <taxon>Enterocloster</taxon>
    </lineage>
</organism>
<dbReference type="Proteomes" id="UP000823910">
    <property type="component" value="Unassembled WGS sequence"/>
</dbReference>
<evidence type="ECO:0000256" key="1">
    <source>
        <dbReference type="ARBA" id="ARBA00004651"/>
    </source>
</evidence>